<evidence type="ECO:0000256" key="1">
    <source>
        <dbReference type="ARBA" id="ARBA00022884"/>
    </source>
</evidence>
<protein>
    <submittedName>
        <fullName evidence="5">RNA-binding domain-containing protein</fullName>
    </submittedName>
</protein>
<dbReference type="GO" id="GO:0071013">
    <property type="term" value="C:catalytic step 2 spliceosome"/>
    <property type="evidence" value="ECO:0007669"/>
    <property type="project" value="TreeGrafter"/>
</dbReference>
<evidence type="ECO:0000313" key="5">
    <source>
        <dbReference type="EMBL" id="KJX97469.1"/>
    </source>
</evidence>
<evidence type="ECO:0000259" key="4">
    <source>
        <dbReference type="PROSITE" id="PS50102"/>
    </source>
</evidence>
<dbReference type="PANTHER" id="PTHR45880">
    <property type="entry name" value="RNA-BINDING MOTIF PROTEIN, X-LINKED 2"/>
    <property type="match status" value="1"/>
</dbReference>
<feature type="compositionally biased region" description="Acidic residues" evidence="3">
    <location>
        <begin position="180"/>
        <end position="205"/>
    </location>
</feature>
<organism evidence="5 6">
    <name type="scientific">Zymoseptoria brevis</name>
    <dbReference type="NCBI Taxonomy" id="1047168"/>
    <lineage>
        <taxon>Eukaryota</taxon>
        <taxon>Fungi</taxon>
        <taxon>Dikarya</taxon>
        <taxon>Ascomycota</taxon>
        <taxon>Pezizomycotina</taxon>
        <taxon>Dothideomycetes</taxon>
        <taxon>Dothideomycetidae</taxon>
        <taxon>Mycosphaerellales</taxon>
        <taxon>Mycosphaerellaceae</taxon>
        <taxon>Zymoseptoria</taxon>
    </lineage>
</organism>
<dbReference type="PANTHER" id="PTHR45880:SF1">
    <property type="entry name" value="RNA-BINDING MOTIF PROTEIN, X-LINKED 2"/>
    <property type="match status" value="1"/>
</dbReference>
<dbReference type="PROSITE" id="PS50102">
    <property type="entry name" value="RRM"/>
    <property type="match status" value="1"/>
</dbReference>
<comment type="caution">
    <text evidence="5">The sequence shown here is derived from an EMBL/GenBank/DDBJ whole genome shotgun (WGS) entry which is preliminary data.</text>
</comment>
<dbReference type="InterPro" id="IPR000504">
    <property type="entry name" value="RRM_dom"/>
</dbReference>
<dbReference type="GO" id="GO:0005686">
    <property type="term" value="C:U2 snRNP"/>
    <property type="evidence" value="ECO:0007669"/>
    <property type="project" value="TreeGrafter"/>
</dbReference>
<accession>A0A0F4GJ83</accession>
<dbReference type="GO" id="GO:0003723">
    <property type="term" value="F:RNA binding"/>
    <property type="evidence" value="ECO:0007669"/>
    <property type="project" value="UniProtKB-UniRule"/>
</dbReference>
<dbReference type="EMBL" id="LAFY01000479">
    <property type="protein sequence ID" value="KJX97469.1"/>
    <property type="molecule type" value="Genomic_DNA"/>
</dbReference>
<evidence type="ECO:0000256" key="2">
    <source>
        <dbReference type="PROSITE-ProRule" id="PRU00176"/>
    </source>
</evidence>
<dbReference type="Gene3D" id="3.30.70.330">
    <property type="match status" value="1"/>
</dbReference>
<dbReference type="SUPFAM" id="SSF54928">
    <property type="entry name" value="RNA-binding domain, RBD"/>
    <property type="match status" value="1"/>
</dbReference>
<keyword evidence="1 2" id="KW-0694">RNA-binding</keyword>
<feature type="region of interest" description="Disordered" evidence="3">
    <location>
        <begin position="130"/>
        <end position="205"/>
    </location>
</feature>
<dbReference type="InterPro" id="IPR051847">
    <property type="entry name" value="RNA_proc/Spliceosome_comp"/>
</dbReference>
<dbReference type="AlphaFoldDB" id="A0A0F4GJ83"/>
<dbReference type="Proteomes" id="UP000033647">
    <property type="component" value="Unassembled WGS sequence"/>
</dbReference>
<keyword evidence="6" id="KW-1185">Reference proteome</keyword>
<dbReference type="GO" id="GO:0000398">
    <property type="term" value="P:mRNA splicing, via spliceosome"/>
    <property type="evidence" value="ECO:0007669"/>
    <property type="project" value="TreeGrafter"/>
</dbReference>
<reference evidence="5 6" key="1">
    <citation type="submission" date="2015-03" db="EMBL/GenBank/DDBJ databases">
        <title>RNA-seq based gene annotation and comparative genomics of four Zymoseptoria species reveal species-specific pathogenicity related genes and transposable element activity.</title>
        <authorList>
            <person name="Grandaubert J."/>
            <person name="Bhattacharyya A."/>
            <person name="Stukenbrock E.H."/>
        </authorList>
    </citation>
    <scope>NUCLEOTIDE SEQUENCE [LARGE SCALE GENOMIC DNA]</scope>
    <source>
        <strain evidence="5 6">Zb18110</strain>
    </source>
</reference>
<dbReference type="Pfam" id="PF00076">
    <property type="entry name" value="RRM_1"/>
    <property type="match status" value="1"/>
</dbReference>
<dbReference type="STRING" id="1047168.A0A0F4GJ83"/>
<proteinExistence type="predicted"/>
<dbReference type="OrthoDB" id="277802at2759"/>
<gene>
    <name evidence="5" type="ORF">TI39_contig487g00014</name>
</gene>
<dbReference type="FunFam" id="3.30.70.330:FF:000039">
    <property type="entry name" value="U1 small nuclear ribonucleoprotein A"/>
    <property type="match status" value="1"/>
</dbReference>
<evidence type="ECO:0000313" key="6">
    <source>
        <dbReference type="Proteomes" id="UP000033647"/>
    </source>
</evidence>
<dbReference type="SMART" id="SM00360">
    <property type="entry name" value="RRM"/>
    <property type="match status" value="1"/>
</dbReference>
<evidence type="ECO:0000256" key="3">
    <source>
        <dbReference type="SAM" id="MobiDB-lite"/>
    </source>
</evidence>
<feature type="compositionally biased region" description="Pro residues" evidence="3">
    <location>
        <begin position="136"/>
        <end position="156"/>
    </location>
</feature>
<dbReference type="CDD" id="cd12246">
    <property type="entry name" value="RRM1_U1A_like"/>
    <property type="match status" value="1"/>
</dbReference>
<sequence length="205" mass="22021">MTTNASASGTEARLTPNQSLYIQNLPEKLQKSDLKRNLYMLFSTYGPVIDITALKTPKMRGQAHILFRDINSAQLAMRNLNNMEFFGREMRITYAKSRSQTIAKLTGTFVDPKLAAAKESAAVTAAEKVASNTSALPPPPGSLPVPPSGLPPPPGLPTATNGGAENVPSPAAGIKRRREEDEDEEGDAAMEEDSGEEMEMSDGDD</sequence>
<dbReference type="InterPro" id="IPR012677">
    <property type="entry name" value="Nucleotide-bd_a/b_plait_sf"/>
</dbReference>
<dbReference type="GO" id="GO:0071011">
    <property type="term" value="C:precatalytic spliceosome"/>
    <property type="evidence" value="ECO:0007669"/>
    <property type="project" value="TreeGrafter"/>
</dbReference>
<dbReference type="InterPro" id="IPR035979">
    <property type="entry name" value="RBD_domain_sf"/>
</dbReference>
<feature type="domain" description="RRM" evidence="4">
    <location>
        <begin position="18"/>
        <end position="97"/>
    </location>
</feature>
<name>A0A0F4GJ83_9PEZI</name>